<name>N6TW84_DENPD</name>
<dbReference type="HOGENOM" id="CLU_1005655_0_0_1"/>
<feature type="compositionally biased region" description="Low complexity" evidence="1">
    <location>
        <begin position="232"/>
        <end position="249"/>
    </location>
</feature>
<sequence length="277" mass="30898">MPESLQAEKLPEAPPESRVPEGGLFCMRPLPETVQAFVLSEGAHEERASFIVYTVRKLEFGTPFCFGVLIFLLKPSFQKRCLSVVQKNQPHPGFQPNLFILEFHPLAYFFSESKFQCNVCRTIFKRKGGLNQHTKYFCGKEATMSCPVSTCRHRSKTNFNLRKHLLAVHGIKTGRKVPAKFEPMECHVLSRIPGASKTGRKYCRGCYGKKLNNEIPKSRRNPGLLVKAAQKRTNTANRDTTTRSTNAARKSPLSATSAAIKPTSKATCAAMCSINTA</sequence>
<evidence type="ECO:0000256" key="1">
    <source>
        <dbReference type="SAM" id="MobiDB-lite"/>
    </source>
</evidence>
<dbReference type="Gene3D" id="3.30.160.60">
    <property type="entry name" value="Classic Zinc Finger"/>
    <property type="match status" value="1"/>
</dbReference>
<accession>N6TW84</accession>
<dbReference type="SMART" id="SM00355">
    <property type="entry name" value="ZnF_C2H2"/>
    <property type="match status" value="2"/>
</dbReference>
<dbReference type="InterPro" id="IPR013087">
    <property type="entry name" value="Znf_C2H2_type"/>
</dbReference>
<reference evidence="2" key="1">
    <citation type="journal article" date="2013" name="Genome Biol.">
        <title>Draft genome of the mountain pine beetle, Dendroctonus ponderosae Hopkins, a major forest pest.</title>
        <authorList>
            <person name="Keeling C.I."/>
            <person name="Yuen M.M."/>
            <person name="Liao N.Y."/>
            <person name="Docking T.R."/>
            <person name="Chan S.K."/>
            <person name="Taylor G.A."/>
            <person name="Palmquist D.L."/>
            <person name="Jackman S.D."/>
            <person name="Nguyen A."/>
            <person name="Li M."/>
            <person name="Henderson H."/>
            <person name="Janes J.K."/>
            <person name="Zhao Y."/>
            <person name="Pandoh P."/>
            <person name="Moore R."/>
            <person name="Sperling F.A."/>
            <person name="Huber D.P."/>
            <person name="Birol I."/>
            <person name="Jones S.J."/>
            <person name="Bohlmann J."/>
        </authorList>
    </citation>
    <scope>NUCLEOTIDE SEQUENCE</scope>
</reference>
<proteinExistence type="predicted"/>
<feature type="non-terminal residue" evidence="2">
    <location>
        <position position="1"/>
    </location>
</feature>
<organism evidence="2">
    <name type="scientific">Dendroctonus ponderosae</name>
    <name type="common">Mountain pine beetle</name>
    <dbReference type="NCBI Taxonomy" id="77166"/>
    <lineage>
        <taxon>Eukaryota</taxon>
        <taxon>Metazoa</taxon>
        <taxon>Ecdysozoa</taxon>
        <taxon>Arthropoda</taxon>
        <taxon>Hexapoda</taxon>
        <taxon>Insecta</taxon>
        <taxon>Pterygota</taxon>
        <taxon>Neoptera</taxon>
        <taxon>Endopterygota</taxon>
        <taxon>Coleoptera</taxon>
        <taxon>Polyphaga</taxon>
        <taxon>Cucujiformia</taxon>
        <taxon>Curculionidae</taxon>
        <taxon>Scolytinae</taxon>
        <taxon>Dendroctonus</taxon>
    </lineage>
</organism>
<gene>
    <name evidence="2" type="ORF">YQE_09781</name>
</gene>
<dbReference type="AlphaFoldDB" id="N6TW84"/>
<feature type="region of interest" description="Disordered" evidence="1">
    <location>
        <begin position="229"/>
        <end position="258"/>
    </location>
</feature>
<dbReference type="PROSITE" id="PS50157">
    <property type="entry name" value="ZINC_FINGER_C2H2_2"/>
    <property type="match status" value="1"/>
</dbReference>
<protein>
    <submittedName>
        <fullName evidence="2">Uncharacterized protein</fullName>
    </submittedName>
</protein>
<feature type="region of interest" description="Disordered" evidence="1">
    <location>
        <begin position="1"/>
        <end position="20"/>
    </location>
</feature>
<dbReference type="EMBL" id="KB741156">
    <property type="protein sequence ID" value="ENN73530.1"/>
    <property type="molecule type" value="Genomic_DNA"/>
</dbReference>
<evidence type="ECO:0000313" key="2">
    <source>
        <dbReference type="EMBL" id="ENN73530.1"/>
    </source>
</evidence>